<keyword evidence="1" id="KW-1133">Transmembrane helix</keyword>
<evidence type="ECO:0000256" key="1">
    <source>
        <dbReference type="SAM" id="Phobius"/>
    </source>
</evidence>
<name>A0A7R6D899_9CRUS</name>
<organism evidence="2">
    <name type="scientific">Allobathynella sp. JHS-2017</name>
    <dbReference type="NCBI Taxonomy" id="2025385"/>
    <lineage>
        <taxon>Eukaryota</taxon>
        <taxon>Metazoa</taxon>
        <taxon>Ecdysozoa</taxon>
        <taxon>Arthropoda</taxon>
        <taxon>Crustacea</taxon>
        <taxon>Multicrustacea</taxon>
        <taxon>Malacostraca</taxon>
        <taxon>Eumalacostraca</taxon>
        <taxon>Syncarida</taxon>
        <taxon>Bathynellacea</taxon>
        <taxon>Parabathynellidae</taxon>
        <taxon>Allobathynella</taxon>
    </lineage>
</organism>
<dbReference type="EMBL" id="KY310669">
    <property type="protein sequence ID" value="ASV72566.1"/>
    <property type="molecule type" value="Genomic_DNA"/>
</dbReference>
<accession>A0A7R6D899</accession>
<feature type="transmembrane region" description="Helical" evidence="1">
    <location>
        <begin position="6"/>
        <end position="29"/>
    </location>
</feature>
<keyword evidence="1" id="KW-0472">Membrane</keyword>
<sequence length="52" mass="6196">MPQMGPISWTMLFFMVNMTMLIFSLSLYFMTTMSKKKVSVSTDTLNYKLWSW</sequence>
<protein>
    <submittedName>
        <fullName evidence="2">ATP synthase F0 subunit 8</fullName>
    </submittedName>
</protein>
<geneLocation type="mitochondrion" evidence="2"/>
<reference evidence="2" key="1">
    <citation type="submission" date="2016-12" db="EMBL/GenBank/DDBJ databases">
        <title>A first mitochondrial genomes of three bathynellaceans (Malacostraca: Syncarida: Bathynellacea), and their phylogenetic position in Malacostraca.</title>
        <authorList>
            <person name="Song J.-H."/>
            <person name="Cho J.-L."/>
            <person name="Min G.-S."/>
        </authorList>
    </citation>
    <scope>NUCLEOTIDE SEQUENCE</scope>
    <source>
        <strain evidence="2">A</strain>
    </source>
</reference>
<keyword evidence="2" id="KW-0496">Mitochondrion</keyword>
<keyword evidence="1" id="KW-0812">Transmembrane</keyword>
<gene>
    <name evidence="2" type="primary">atp8</name>
</gene>
<dbReference type="AlphaFoldDB" id="A0A7R6D899"/>
<proteinExistence type="predicted"/>
<evidence type="ECO:0000313" key="2">
    <source>
        <dbReference type="EMBL" id="ASV72566.1"/>
    </source>
</evidence>